<dbReference type="RefSeq" id="WP_163680527.1">
    <property type="nucleotide sequence ID" value="NZ_JAAIYP010000039.1"/>
</dbReference>
<sequence>MIAQPCCARQAAFVLWSSCQALSGIEIIVIPDGAIAGCLLQRNFAFIAKRRSEKEKYLSEMQGVEPEKDWRA</sequence>
<evidence type="ECO:0000313" key="1">
    <source>
        <dbReference type="EMBL" id="NFV81077.1"/>
    </source>
</evidence>
<reference evidence="1 2" key="1">
    <citation type="submission" date="2020-02" db="EMBL/GenBank/DDBJ databases">
        <authorList>
            <person name="Dziuba M."/>
            <person name="Kuznetsov B."/>
            <person name="Mardanov A."/>
            <person name="Ravin N."/>
            <person name="Grouzdev D."/>
        </authorList>
    </citation>
    <scope>NUCLEOTIDE SEQUENCE [LARGE SCALE GENOMIC DNA]</scope>
    <source>
        <strain evidence="1 2">SpK</strain>
    </source>
</reference>
<proteinExistence type="predicted"/>
<gene>
    <name evidence="1" type="ORF">G4223_13240</name>
</gene>
<keyword evidence="2" id="KW-1185">Reference proteome</keyword>
<protein>
    <submittedName>
        <fullName evidence="1">Uncharacterized protein</fullName>
    </submittedName>
</protein>
<name>A0A7C9QV16_9PROT</name>
<comment type="caution">
    <text evidence="1">The sequence shown here is derived from an EMBL/GenBank/DDBJ whole genome shotgun (WGS) entry which is preliminary data.</text>
</comment>
<dbReference type="EMBL" id="JAAIYP010000039">
    <property type="protein sequence ID" value="NFV81077.1"/>
    <property type="molecule type" value="Genomic_DNA"/>
</dbReference>
<dbReference type="AlphaFoldDB" id="A0A7C9QV16"/>
<accession>A0A7C9QV16</accession>
<evidence type="ECO:0000313" key="2">
    <source>
        <dbReference type="Proteomes" id="UP000480684"/>
    </source>
</evidence>
<organism evidence="1 2">
    <name type="scientific">Magnetospirillum aberrantis SpK</name>
    <dbReference type="NCBI Taxonomy" id="908842"/>
    <lineage>
        <taxon>Bacteria</taxon>
        <taxon>Pseudomonadati</taxon>
        <taxon>Pseudomonadota</taxon>
        <taxon>Alphaproteobacteria</taxon>
        <taxon>Rhodospirillales</taxon>
        <taxon>Rhodospirillaceae</taxon>
        <taxon>Magnetospirillum</taxon>
    </lineage>
</organism>
<dbReference type="Proteomes" id="UP000480684">
    <property type="component" value="Unassembled WGS sequence"/>
</dbReference>